<dbReference type="EMBL" id="AFRT01001436">
    <property type="protein sequence ID" value="ELU40410.1"/>
    <property type="molecule type" value="Genomic_DNA"/>
</dbReference>
<proteinExistence type="predicted"/>
<protein>
    <submittedName>
        <fullName evidence="2">HLH domain-containing protein</fullName>
    </submittedName>
</protein>
<feature type="region of interest" description="Disordered" evidence="1">
    <location>
        <begin position="430"/>
        <end position="545"/>
    </location>
</feature>
<feature type="compositionally biased region" description="Polar residues" evidence="1">
    <location>
        <begin position="448"/>
        <end position="457"/>
    </location>
</feature>
<feature type="compositionally biased region" description="Polar residues" evidence="1">
    <location>
        <begin position="297"/>
        <end position="306"/>
    </location>
</feature>
<feature type="compositionally biased region" description="Basic and acidic residues" evidence="1">
    <location>
        <begin position="522"/>
        <end position="532"/>
    </location>
</feature>
<gene>
    <name evidence="2" type="ORF">AG1IA_05565</name>
</gene>
<feature type="compositionally biased region" description="Polar residues" evidence="1">
    <location>
        <begin position="393"/>
        <end position="405"/>
    </location>
</feature>
<feature type="compositionally biased region" description="Polar residues" evidence="1">
    <location>
        <begin position="840"/>
        <end position="849"/>
    </location>
</feature>
<reference evidence="2 3" key="1">
    <citation type="journal article" date="2013" name="Nat. Commun.">
        <title>The evolution and pathogenic mechanisms of the rice sheath blight pathogen.</title>
        <authorList>
            <person name="Zheng A."/>
            <person name="Lin R."/>
            <person name="Xu L."/>
            <person name="Qin P."/>
            <person name="Tang C."/>
            <person name="Ai P."/>
            <person name="Zhang D."/>
            <person name="Liu Y."/>
            <person name="Sun Z."/>
            <person name="Feng H."/>
            <person name="Wang Y."/>
            <person name="Chen Y."/>
            <person name="Liang X."/>
            <person name="Fu R."/>
            <person name="Li Q."/>
            <person name="Zhang J."/>
            <person name="Yu X."/>
            <person name="Xie Z."/>
            <person name="Ding L."/>
            <person name="Guan P."/>
            <person name="Tang J."/>
            <person name="Liang Y."/>
            <person name="Wang S."/>
            <person name="Deng Q."/>
            <person name="Li S."/>
            <person name="Zhu J."/>
            <person name="Wang L."/>
            <person name="Liu H."/>
            <person name="Li P."/>
        </authorList>
    </citation>
    <scope>NUCLEOTIDE SEQUENCE [LARGE SCALE GENOMIC DNA]</scope>
    <source>
        <strain evidence="3">AG-1 IA</strain>
    </source>
</reference>
<evidence type="ECO:0000313" key="3">
    <source>
        <dbReference type="Proteomes" id="UP000011668"/>
    </source>
</evidence>
<dbReference type="InterPro" id="IPR036638">
    <property type="entry name" value="HLH_DNA-bd_sf"/>
</dbReference>
<dbReference type="SUPFAM" id="SSF47459">
    <property type="entry name" value="HLH, helix-loop-helix DNA-binding domain"/>
    <property type="match status" value="1"/>
</dbReference>
<name>L8WQY1_THACA</name>
<dbReference type="Proteomes" id="UP000011668">
    <property type="component" value="Unassembled WGS sequence"/>
</dbReference>
<feature type="region of interest" description="Disordered" evidence="1">
    <location>
        <begin position="642"/>
        <end position="687"/>
    </location>
</feature>
<dbReference type="AlphaFoldDB" id="L8WQY1"/>
<dbReference type="STRING" id="983506.L8WQY1"/>
<dbReference type="HOGENOM" id="CLU_324194_0_0_1"/>
<evidence type="ECO:0000256" key="1">
    <source>
        <dbReference type="SAM" id="MobiDB-lite"/>
    </source>
</evidence>
<dbReference type="Gene3D" id="4.10.280.10">
    <property type="entry name" value="Helix-loop-helix DNA-binding domain"/>
    <property type="match status" value="1"/>
</dbReference>
<feature type="compositionally biased region" description="Basic and acidic residues" evidence="1">
    <location>
        <begin position="597"/>
        <end position="607"/>
    </location>
</feature>
<comment type="caution">
    <text evidence="2">The sequence shown here is derived from an EMBL/GenBank/DDBJ whole genome shotgun (WGS) entry which is preliminary data.</text>
</comment>
<accession>L8WQY1</accession>
<evidence type="ECO:0000313" key="2">
    <source>
        <dbReference type="EMBL" id="ELU40410.1"/>
    </source>
</evidence>
<feature type="region of interest" description="Disordered" evidence="1">
    <location>
        <begin position="297"/>
        <end position="405"/>
    </location>
</feature>
<feature type="compositionally biased region" description="Basic and acidic residues" evidence="1">
    <location>
        <begin position="328"/>
        <end position="337"/>
    </location>
</feature>
<dbReference type="OrthoDB" id="5778525at2759"/>
<feature type="region of interest" description="Disordered" evidence="1">
    <location>
        <begin position="575"/>
        <end position="608"/>
    </location>
</feature>
<feature type="compositionally biased region" description="Low complexity" evidence="1">
    <location>
        <begin position="466"/>
        <end position="481"/>
    </location>
</feature>
<feature type="compositionally biased region" description="Acidic residues" evidence="1">
    <location>
        <begin position="666"/>
        <end position="677"/>
    </location>
</feature>
<feature type="region of interest" description="Disordered" evidence="1">
    <location>
        <begin position="829"/>
        <end position="850"/>
    </location>
</feature>
<feature type="compositionally biased region" description="Polar residues" evidence="1">
    <location>
        <begin position="508"/>
        <end position="521"/>
    </location>
</feature>
<sequence length="891" mass="97467">MFSTSSSRFVREIGYVDLEYLHVGFAGLLFEKSIVRSSVLTLKHQSSPRPVWSHYNAVASLRLGRNLRSRSRESNVAGGAGNGGSLEALAAKRIYSARGCVWVGRVLAVNLDLKYAAHIEFVVLGGNNGARRYTRQPAMTLGLVHWGLKSNQWLQDVADTWFGSNALAIAMIQSTIKGPTIFGRTPQTGNHLLPGRDLIPTSTSLPSFEEFAVTLQRTNSTIFRPRHEYVEYSPLFIAMDPRVNPNAYGTYVYQSSDPRTVDASTSWGMYSPTYAHSTIAVAQGKEHLQSATSALMSLQSEPSHTPDQYGPIRPLERHRSSQPQSERQNQDDWRLDHNQATPSSLLGFDSQLRSNPPFGGQGNYLQGAHRWASNESSPSTPTPGPATDGPSYLSGTNPTTNYSSLVTHAPQPLHAQSASTGSQFMALRSDQFPPALSPPTILPPHHNNGGTASASSQPPNLRRRSSTSNSVSSSNNPPGSSLGLHVAESIKGYNNPESSNAKLARNRGTLNLTGDSGSSSIVREKPKLLTKDQKKRNHIHSEQKRRATIRHGYALLCEEVPSLRMAIAAAEADDVEHAADGEGRRRRRSRARSSATDGERIDGRAGPRSESVVLIKSMDSIDHLKDLLATRQELISRVQELRAGDPGGDSPWERTWGGGTGLAPEGVDDDGEEDGEGENSNTVSPPEWPGWIRRLVNPREHEGAITETRIRCDILIDGPGITLGVVSKKGASRVHWLWVSQVWLTRRNRVRWDVCLWAVEATGPTCDTSGRTVRGEVYDEDMLVFVEHNCSAVVCPFGIRFSDSSKNSTSCPANEWTCSVIPLTTPTVTESAGSRGVGTMGSSRTNPHTPTEDMRYLILVDQRQRLSDRYIKSELNNRSGSMTPCDLLATT</sequence>
<keyword evidence="3" id="KW-1185">Reference proteome</keyword>
<dbReference type="GO" id="GO:0046983">
    <property type="term" value="F:protein dimerization activity"/>
    <property type="evidence" value="ECO:0007669"/>
    <property type="project" value="InterPro"/>
</dbReference>
<organism evidence="2 3">
    <name type="scientific">Thanatephorus cucumeris (strain AG1-IA)</name>
    <name type="common">Rice sheath blight fungus</name>
    <name type="synonym">Rhizoctonia solani</name>
    <dbReference type="NCBI Taxonomy" id="983506"/>
    <lineage>
        <taxon>Eukaryota</taxon>
        <taxon>Fungi</taxon>
        <taxon>Dikarya</taxon>
        <taxon>Basidiomycota</taxon>
        <taxon>Agaricomycotina</taxon>
        <taxon>Agaricomycetes</taxon>
        <taxon>Cantharellales</taxon>
        <taxon>Ceratobasidiaceae</taxon>
        <taxon>Rhizoctonia</taxon>
        <taxon>Rhizoctonia solani AG-1</taxon>
    </lineage>
</organism>